<sequence length="113" mass="12965">MSADMYKRNDGPRVIRKVRDSPAIDRRPSHNSFIPFCRAYTILFLILPRLPLSSVRLPSVELNLLFSFLYQLLFSRPIQSSPVKGLLYSSFPDLPRSPCRSSASYLHLIGEPR</sequence>
<reference evidence="1" key="1">
    <citation type="submission" date="2022-01" db="EMBL/GenBank/DDBJ databases">
        <authorList>
            <person name="King R."/>
        </authorList>
    </citation>
    <scope>NUCLEOTIDE SEQUENCE</scope>
</reference>
<proteinExistence type="predicted"/>
<evidence type="ECO:0000313" key="1">
    <source>
        <dbReference type="EMBL" id="CAH1390962.1"/>
    </source>
</evidence>
<dbReference type="Proteomes" id="UP001152798">
    <property type="component" value="Chromosome 1"/>
</dbReference>
<gene>
    <name evidence="1" type="ORF">NEZAVI_LOCUS2066</name>
</gene>
<evidence type="ECO:0000313" key="2">
    <source>
        <dbReference type="Proteomes" id="UP001152798"/>
    </source>
</evidence>
<protein>
    <submittedName>
        <fullName evidence="1">Uncharacterized protein</fullName>
    </submittedName>
</protein>
<dbReference type="EMBL" id="OV725077">
    <property type="protein sequence ID" value="CAH1390962.1"/>
    <property type="molecule type" value="Genomic_DNA"/>
</dbReference>
<organism evidence="1 2">
    <name type="scientific">Nezara viridula</name>
    <name type="common">Southern green stink bug</name>
    <name type="synonym">Cimex viridulus</name>
    <dbReference type="NCBI Taxonomy" id="85310"/>
    <lineage>
        <taxon>Eukaryota</taxon>
        <taxon>Metazoa</taxon>
        <taxon>Ecdysozoa</taxon>
        <taxon>Arthropoda</taxon>
        <taxon>Hexapoda</taxon>
        <taxon>Insecta</taxon>
        <taxon>Pterygota</taxon>
        <taxon>Neoptera</taxon>
        <taxon>Paraneoptera</taxon>
        <taxon>Hemiptera</taxon>
        <taxon>Heteroptera</taxon>
        <taxon>Panheteroptera</taxon>
        <taxon>Pentatomomorpha</taxon>
        <taxon>Pentatomoidea</taxon>
        <taxon>Pentatomidae</taxon>
        <taxon>Pentatominae</taxon>
        <taxon>Nezara</taxon>
    </lineage>
</organism>
<keyword evidence="2" id="KW-1185">Reference proteome</keyword>
<accession>A0A9P0H322</accession>
<dbReference type="AlphaFoldDB" id="A0A9P0H322"/>
<name>A0A9P0H322_NEZVI</name>